<keyword evidence="1" id="KW-0472">Membrane</keyword>
<dbReference type="EMBL" id="FKBS01000025">
    <property type="protein sequence ID" value="SAI47319.1"/>
    <property type="molecule type" value="Genomic_DNA"/>
</dbReference>
<evidence type="ECO:0000313" key="3">
    <source>
        <dbReference type="Proteomes" id="UP000077037"/>
    </source>
</evidence>
<dbReference type="OrthoDB" id="9846724at2"/>
<dbReference type="AlphaFoldDB" id="A0A157QQM6"/>
<evidence type="ECO:0000313" key="2">
    <source>
        <dbReference type="EMBL" id="SAI47319.1"/>
    </source>
</evidence>
<evidence type="ECO:0000256" key="1">
    <source>
        <dbReference type="SAM" id="Phobius"/>
    </source>
</evidence>
<keyword evidence="1" id="KW-1133">Transmembrane helix</keyword>
<dbReference type="RefSeq" id="WP_066417098.1">
    <property type="nucleotide sequence ID" value="NZ_FKBS01000025.1"/>
</dbReference>
<reference evidence="2 3" key="1">
    <citation type="submission" date="2016-03" db="EMBL/GenBank/DDBJ databases">
        <authorList>
            <consortium name="Pathogen Informatics"/>
        </authorList>
    </citation>
    <scope>NUCLEOTIDE SEQUENCE [LARGE SCALE GENOMIC DNA]</scope>
    <source>
        <strain evidence="2 3">NCTC13364</strain>
    </source>
</reference>
<accession>A0A157QQM6</accession>
<protein>
    <submittedName>
        <fullName evidence="2">Uncharacterized protein</fullName>
    </submittedName>
</protein>
<sequence>MPAPHPVRDLAKPSSLEPIQEDRWAAFWRVAAPILIAAFTVWLPRLAYGLWRYLLWPALKFIWWYVRLVFNVTASIFGVPLRL</sequence>
<gene>
    <name evidence="2" type="ORF">SAMEA1982600_03792</name>
</gene>
<feature type="transmembrane region" description="Helical" evidence="1">
    <location>
        <begin position="24"/>
        <end position="42"/>
    </location>
</feature>
<organism evidence="2 3">
    <name type="scientific">Bordetella ansorpii</name>
    <dbReference type="NCBI Taxonomy" id="288768"/>
    <lineage>
        <taxon>Bacteria</taxon>
        <taxon>Pseudomonadati</taxon>
        <taxon>Pseudomonadota</taxon>
        <taxon>Betaproteobacteria</taxon>
        <taxon>Burkholderiales</taxon>
        <taxon>Alcaligenaceae</taxon>
        <taxon>Bordetella</taxon>
    </lineage>
</organism>
<dbReference type="Proteomes" id="UP000077037">
    <property type="component" value="Unassembled WGS sequence"/>
</dbReference>
<keyword evidence="1" id="KW-0812">Transmembrane</keyword>
<name>A0A157QQM6_9BORD</name>
<feature type="transmembrane region" description="Helical" evidence="1">
    <location>
        <begin position="62"/>
        <end position="81"/>
    </location>
</feature>
<proteinExistence type="predicted"/>